<proteinExistence type="predicted"/>
<name>A0A0D1KX20_BACIU</name>
<sequence length="45" mass="4835">MIFSDATDDQFPKTTVNGSGGANRTIILGYHSEGAEVVDTIDVYE</sequence>
<dbReference type="AlphaFoldDB" id="A0A0D1KX20"/>
<gene>
    <name evidence="2" type="ORF">SC09_Contig25orf00581</name>
</gene>
<organism evidence="2 3">
    <name type="scientific">Bacillus subtilis</name>
    <dbReference type="NCBI Taxonomy" id="1423"/>
    <lineage>
        <taxon>Bacteria</taxon>
        <taxon>Bacillati</taxon>
        <taxon>Bacillota</taxon>
        <taxon>Bacilli</taxon>
        <taxon>Bacillales</taxon>
        <taxon>Bacillaceae</taxon>
        <taxon>Bacillus</taxon>
    </lineage>
</organism>
<dbReference type="EMBL" id="JXBC01000004">
    <property type="protein sequence ID" value="KIU10747.1"/>
    <property type="molecule type" value="Genomic_DNA"/>
</dbReference>
<feature type="region of interest" description="Disordered" evidence="1">
    <location>
        <begin position="1"/>
        <end position="21"/>
    </location>
</feature>
<evidence type="ECO:0000313" key="3">
    <source>
        <dbReference type="Proteomes" id="UP000032247"/>
    </source>
</evidence>
<comment type="caution">
    <text evidence="2">The sequence shown here is derived from an EMBL/GenBank/DDBJ whole genome shotgun (WGS) entry which is preliminary data.</text>
</comment>
<accession>A0A0D1KX20</accession>
<dbReference type="Proteomes" id="UP000032247">
    <property type="component" value="Unassembled WGS sequence"/>
</dbReference>
<evidence type="ECO:0000313" key="2">
    <source>
        <dbReference type="EMBL" id="KIU10747.1"/>
    </source>
</evidence>
<evidence type="ECO:0000256" key="1">
    <source>
        <dbReference type="SAM" id="MobiDB-lite"/>
    </source>
</evidence>
<reference evidence="2 3" key="1">
    <citation type="submission" date="2014-12" db="EMBL/GenBank/DDBJ databases">
        <title>Comparative genome analysis of Bacillus coagulans HM-08, Clostridium butyricum HM-68, Bacillus subtilis HM-66 and Bacillus licheniformis BL-09.</title>
        <authorList>
            <person name="Zhang H."/>
        </authorList>
    </citation>
    <scope>NUCLEOTIDE SEQUENCE [LARGE SCALE GENOMIC DNA]</scope>
    <source>
        <strain evidence="2 3">HM-66</strain>
    </source>
</reference>
<protein>
    <submittedName>
        <fullName evidence="2">Uncharacterized protein</fullName>
    </submittedName>
</protein>
<dbReference type="PATRIC" id="fig|1423.173.peg.2859"/>